<dbReference type="Pfam" id="PF12759">
    <property type="entry name" value="HTH_Tnp_IS1"/>
    <property type="match status" value="1"/>
</dbReference>
<protein>
    <recommendedName>
        <fullName evidence="2">Insertion element IS1 protein InsA helix-turn-helix domain-containing protein</fullName>
    </recommendedName>
</protein>
<evidence type="ECO:0000313" key="3">
    <source>
        <dbReference type="EMBL" id="OVZ84571.1"/>
    </source>
</evidence>
<feature type="domain" description="Insertion element IS1 protein InsA helix-turn-helix" evidence="2">
    <location>
        <begin position="21"/>
        <end position="55"/>
    </location>
</feature>
<organism evidence="3 4">
    <name type="scientific">Yersinia intermedia</name>
    <dbReference type="NCBI Taxonomy" id="631"/>
    <lineage>
        <taxon>Bacteria</taxon>
        <taxon>Pseudomonadati</taxon>
        <taxon>Pseudomonadota</taxon>
        <taxon>Gammaproteobacteria</taxon>
        <taxon>Enterobacterales</taxon>
        <taxon>Yersiniaceae</taxon>
        <taxon>Yersinia</taxon>
    </lineage>
</organism>
<feature type="signal peptide" evidence="1">
    <location>
        <begin position="1"/>
        <end position="21"/>
    </location>
</feature>
<comment type="caution">
    <text evidence="3">The sequence shown here is derived from an EMBL/GenBank/DDBJ whole genome shotgun (WGS) entry which is preliminary data.</text>
</comment>
<reference evidence="3 4" key="1">
    <citation type="submission" date="2017-05" db="EMBL/GenBank/DDBJ databases">
        <title>Whole genome sequencing of Yersinia kristensenii.</title>
        <authorList>
            <person name="Campioni F."/>
        </authorList>
    </citation>
    <scope>NUCLEOTIDE SEQUENCE [LARGE SCALE GENOMIC DNA]</scope>
    <source>
        <strain evidence="3 4">CFSAN060536</strain>
    </source>
</reference>
<evidence type="ECO:0000256" key="1">
    <source>
        <dbReference type="SAM" id="SignalP"/>
    </source>
</evidence>
<dbReference type="Proteomes" id="UP000196440">
    <property type="component" value="Unassembled WGS sequence"/>
</dbReference>
<gene>
    <name evidence="3" type="ORF">CBW57_15755</name>
</gene>
<evidence type="ECO:0000313" key="4">
    <source>
        <dbReference type="Proteomes" id="UP000196440"/>
    </source>
</evidence>
<dbReference type="EMBL" id="NHOI01000025">
    <property type="protein sequence ID" value="OVZ84571.1"/>
    <property type="molecule type" value="Genomic_DNA"/>
</dbReference>
<sequence length="95" mass="10612">MVRQRAVLLLLVLQAHLPAWFTYQVCQPGMKAKIVDLTMNNTDIRDTARGLHVSIVPPVITRCNCCISISQDVYLFITRSIPISSRIGAANTDTR</sequence>
<name>A0A208ZVQ6_YERIN</name>
<dbReference type="RefSeq" id="WP_087816341.1">
    <property type="nucleotide sequence ID" value="NZ_CBCPKE010000010.1"/>
</dbReference>
<dbReference type="AlphaFoldDB" id="A0A208ZVQ6"/>
<proteinExistence type="predicted"/>
<feature type="chain" id="PRO_5012148631" description="Insertion element IS1 protein InsA helix-turn-helix domain-containing protein" evidence="1">
    <location>
        <begin position="22"/>
        <end position="95"/>
    </location>
</feature>
<keyword evidence="1" id="KW-0732">Signal</keyword>
<evidence type="ECO:0000259" key="2">
    <source>
        <dbReference type="Pfam" id="PF12759"/>
    </source>
</evidence>
<dbReference type="InterPro" id="IPR024431">
    <property type="entry name" value="InsA_HTH_dom"/>
</dbReference>
<accession>A0A208ZVQ6</accession>